<reference evidence="1 2" key="1">
    <citation type="journal article" date="2020" name="BMC Genomics">
        <title>Intraspecific diversification of the crop wild relative Brassica cretica Lam. using demographic model selection.</title>
        <authorList>
            <person name="Kioukis A."/>
            <person name="Michalopoulou V.A."/>
            <person name="Briers L."/>
            <person name="Pirintsos S."/>
            <person name="Studholme D.J."/>
            <person name="Pavlidis P."/>
            <person name="Sarris P.F."/>
        </authorList>
    </citation>
    <scope>NUCLEOTIDE SEQUENCE [LARGE SCALE GENOMIC DNA]</scope>
    <source>
        <strain evidence="2">cv. PFS-1207/04</strain>
    </source>
</reference>
<sequence length="83" mass="9839">MSDVNNYGKEISDNTYATLVIHQFKLVRLGDRLQKMENATTRMNDKWRKGDKAMRDFTGTWFNKIREEMEIFFPSSTIFPQAK</sequence>
<keyword evidence="2" id="KW-1185">Reference proteome</keyword>
<dbReference type="EMBL" id="QGKV02000649">
    <property type="protein sequence ID" value="KAF3580593.1"/>
    <property type="molecule type" value="Genomic_DNA"/>
</dbReference>
<proteinExistence type="predicted"/>
<comment type="caution">
    <text evidence="1">The sequence shown here is derived from an EMBL/GenBank/DDBJ whole genome shotgun (WGS) entry which is preliminary data.</text>
</comment>
<organism evidence="1 2">
    <name type="scientific">Brassica cretica</name>
    <name type="common">Mustard</name>
    <dbReference type="NCBI Taxonomy" id="69181"/>
    <lineage>
        <taxon>Eukaryota</taxon>
        <taxon>Viridiplantae</taxon>
        <taxon>Streptophyta</taxon>
        <taxon>Embryophyta</taxon>
        <taxon>Tracheophyta</taxon>
        <taxon>Spermatophyta</taxon>
        <taxon>Magnoliopsida</taxon>
        <taxon>eudicotyledons</taxon>
        <taxon>Gunneridae</taxon>
        <taxon>Pentapetalae</taxon>
        <taxon>rosids</taxon>
        <taxon>malvids</taxon>
        <taxon>Brassicales</taxon>
        <taxon>Brassicaceae</taxon>
        <taxon>Brassiceae</taxon>
        <taxon>Brassica</taxon>
    </lineage>
</organism>
<name>A0ABQ7DRF1_BRACR</name>
<accession>A0ABQ7DRF1</accession>
<evidence type="ECO:0000313" key="1">
    <source>
        <dbReference type="EMBL" id="KAF3580593.1"/>
    </source>
</evidence>
<protein>
    <submittedName>
        <fullName evidence="1">Uncharacterized protein</fullName>
    </submittedName>
</protein>
<evidence type="ECO:0000313" key="2">
    <source>
        <dbReference type="Proteomes" id="UP000266723"/>
    </source>
</evidence>
<gene>
    <name evidence="1" type="ORF">DY000_02031675</name>
</gene>
<dbReference type="Proteomes" id="UP000266723">
    <property type="component" value="Unassembled WGS sequence"/>
</dbReference>